<protein>
    <submittedName>
        <fullName evidence="2">Uncharacterized protein</fullName>
    </submittedName>
</protein>
<accession>A0A7R9QE21</accession>
<gene>
    <name evidence="2" type="ORF">OSB1V03_LOCUS19058</name>
</gene>
<dbReference type="EMBL" id="CAJPIZ010026822">
    <property type="protein sequence ID" value="CAG2119109.1"/>
    <property type="molecule type" value="Genomic_DNA"/>
</dbReference>
<keyword evidence="3" id="KW-1185">Reference proteome</keyword>
<dbReference type="Proteomes" id="UP000759131">
    <property type="component" value="Unassembled WGS sequence"/>
</dbReference>
<reference evidence="2" key="1">
    <citation type="submission" date="2020-11" db="EMBL/GenBank/DDBJ databases">
        <authorList>
            <person name="Tran Van P."/>
        </authorList>
    </citation>
    <scope>NUCLEOTIDE SEQUENCE</scope>
</reference>
<dbReference type="OrthoDB" id="5857140at2759"/>
<sequence>MTSTPRSAGEDSLNESWVEVNGSQTMGTPVHLMGRSGGIH</sequence>
<evidence type="ECO:0000313" key="2">
    <source>
        <dbReference type="EMBL" id="CAD7642249.1"/>
    </source>
</evidence>
<feature type="region of interest" description="Disordered" evidence="1">
    <location>
        <begin position="1"/>
        <end position="40"/>
    </location>
</feature>
<proteinExistence type="predicted"/>
<evidence type="ECO:0000313" key="3">
    <source>
        <dbReference type="Proteomes" id="UP000759131"/>
    </source>
</evidence>
<dbReference type="AlphaFoldDB" id="A0A7R9QE21"/>
<name>A0A7R9QE21_9ACAR</name>
<evidence type="ECO:0000256" key="1">
    <source>
        <dbReference type="SAM" id="MobiDB-lite"/>
    </source>
</evidence>
<feature type="non-terminal residue" evidence="2">
    <location>
        <position position="1"/>
    </location>
</feature>
<organism evidence="2">
    <name type="scientific">Medioppia subpectinata</name>
    <dbReference type="NCBI Taxonomy" id="1979941"/>
    <lineage>
        <taxon>Eukaryota</taxon>
        <taxon>Metazoa</taxon>
        <taxon>Ecdysozoa</taxon>
        <taxon>Arthropoda</taxon>
        <taxon>Chelicerata</taxon>
        <taxon>Arachnida</taxon>
        <taxon>Acari</taxon>
        <taxon>Acariformes</taxon>
        <taxon>Sarcoptiformes</taxon>
        <taxon>Oribatida</taxon>
        <taxon>Brachypylina</taxon>
        <taxon>Oppioidea</taxon>
        <taxon>Oppiidae</taxon>
        <taxon>Medioppia</taxon>
    </lineage>
</organism>
<dbReference type="EMBL" id="OC881397">
    <property type="protein sequence ID" value="CAD7642249.1"/>
    <property type="molecule type" value="Genomic_DNA"/>
</dbReference>